<dbReference type="PANTHER" id="PTHR24321">
    <property type="entry name" value="DEHYDROGENASES, SHORT CHAIN"/>
    <property type="match status" value="1"/>
</dbReference>
<dbReference type="AlphaFoldDB" id="A0A9X2RL37"/>
<dbReference type="EMBL" id="JANIBC010000018">
    <property type="protein sequence ID" value="MCQ8186423.1"/>
    <property type="molecule type" value="Genomic_DNA"/>
</dbReference>
<name>A0A9X2RL37_9PROT</name>
<dbReference type="CDD" id="cd05233">
    <property type="entry name" value="SDR_c"/>
    <property type="match status" value="1"/>
</dbReference>
<dbReference type="InterPro" id="IPR036291">
    <property type="entry name" value="NAD(P)-bd_dom_sf"/>
</dbReference>
<dbReference type="Pfam" id="PF13561">
    <property type="entry name" value="adh_short_C2"/>
    <property type="match status" value="1"/>
</dbReference>
<dbReference type="Proteomes" id="UP001142610">
    <property type="component" value="Unassembled WGS sequence"/>
</dbReference>
<comment type="caution">
    <text evidence="3">The sequence shown here is derived from an EMBL/GenBank/DDBJ whole genome shotgun (WGS) entry which is preliminary data.</text>
</comment>
<dbReference type="Gene3D" id="3.40.50.720">
    <property type="entry name" value="NAD(P)-binding Rossmann-like Domain"/>
    <property type="match status" value="1"/>
</dbReference>
<accession>A0A9X2RL37</accession>
<comment type="similarity">
    <text evidence="1">Belongs to the short-chain dehydrogenases/reductases (SDR) family.</text>
</comment>
<evidence type="ECO:0000313" key="3">
    <source>
        <dbReference type="EMBL" id="MCQ8186423.1"/>
    </source>
</evidence>
<keyword evidence="4" id="KW-1185">Reference proteome</keyword>
<evidence type="ECO:0000313" key="4">
    <source>
        <dbReference type="Proteomes" id="UP001142610"/>
    </source>
</evidence>
<reference evidence="3" key="1">
    <citation type="submission" date="2022-07" db="EMBL/GenBank/DDBJ databases">
        <title>Parvularcula maris sp. nov., an algicidal bacterium isolated from seawater.</title>
        <authorList>
            <person name="Li F."/>
        </authorList>
    </citation>
    <scope>NUCLEOTIDE SEQUENCE</scope>
    <source>
        <strain evidence="3">BGMRC 0090</strain>
    </source>
</reference>
<dbReference type="PANTHER" id="PTHR24321:SF8">
    <property type="entry name" value="ESTRADIOL 17-BETA-DEHYDROGENASE 8-RELATED"/>
    <property type="match status" value="1"/>
</dbReference>
<evidence type="ECO:0000256" key="1">
    <source>
        <dbReference type="ARBA" id="ARBA00006484"/>
    </source>
</evidence>
<organism evidence="3 4">
    <name type="scientific">Parvularcula maris</name>
    <dbReference type="NCBI Taxonomy" id="2965077"/>
    <lineage>
        <taxon>Bacteria</taxon>
        <taxon>Pseudomonadati</taxon>
        <taxon>Pseudomonadota</taxon>
        <taxon>Alphaproteobacteria</taxon>
        <taxon>Parvularculales</taxon>
        <taxon>Parvularculaceae</taxon>
        <taxon>Parvularcula</taxon>
    </lineage>
</organism>
<keyword evidence="2" id="KW-0560">Oxidoreductase</keyword>
<dbReference type="PRINTS" id="PR00081">
    <property type="entry name" value="GDHRDH"/>
</dbReference>
<dbReference type="SUPFAM" id="SSF51735">
    <property type="entry name" value="NAD(P)-binding Rossmann-fold domains"/>
    <property type="match status" value="1"/>
</dbReference>
<sequence>MAKRTVIVTGAAASLGRSVALRFARTSSNILLTDPDRERGEQVRQEIEARGVEVAFIAADLHEALDVHNVMAEALDSFGRVDVLAHTASYFYAAPFLETSEADFDEVIDRNVRAAFLINRAVARQFIRQAESAAEAVAGDTEGAAIVNVVSNEAMVATADDAIFAASQGAVVQLTKAVAMTLSAYGGRANAVAVSGIKGTFDETAVVTAEQRRHSAEVTPMGRRGEPREVAGAIHFLTAEDASFITGQVLSVDGGRLAVAATVGGD</sequence>
<gene>
    <name evidence="3" type="ORF">NOG11_13645</name>
</gene>
<dbReference type="GO" id="GO:0016491">
    <property type="term" value="F:oxidoreductase activity"/>
    <property type="evidence" value="ECO:0007669"/>
    <property type="project" value="UniProtKB-KW"/>
</dbReference>
<dbReference type="InterPro" id="IPR002347">
    <property type="entry name" value="SDR_fam"/>
</dbReference>
<protein>
    <submittedName>
        <fullName evidence="3">SDR family oxidoreductase</fullName>
    </submittedName>
</protein>
<evidence type="ECO:0000256" key="2">
    <source>
        <dbReference type="ARBA" id="ARBA00023002"/>
    </source>
</evidence>
<dbReference type="RefSeq" id="WP_256620343.1">
    <property type="nucleotide sequence ID" value="NZ_JANIBC010000018.1"/>
</dbReference>
<proteinExistence type="inferred from homology"/>